<dbReference type="AlphaFoldDB" id="A0AAQ4RWZ9"/>
<dbReference type="GeneTree" id="ENSGT00390000009916"/>
<accession>A0AAQ4RWZ9</accession>
<evidence type="ECO:0000256" key="1">
    <source>
        <dbReference type="SAM" id="MobiDB-lite"/>
    </source>
</evidence>
<dbReference type="PANTHER" id="PTHR36292:SF1">
    <property type="entry name" value="UPF0575 PROTEIN C19ORF67"/>
    <property type="match status" value="1"/>
</dbReference>
<evidence type="ECO:0000313" key="2">
    <source>
        <dbReference type="Ensembl" id="ENSGACP00000068119.1"/>
    </source>
</evidence>
<sequence>MTGIEVQFEAQVASDSPSGQRAFGVLQEDASGERESDFTEGLQVTGQREEEQPSFLAVAALPAPPGGEHAPCGSDSEACIFPGVLWSLQSMELQLRLLMSKADDLHNLLFDSQHQLTREALAAEVRIFLYTCEQFFNVLESTIHASQNTLLPFAFEINSRRVQRLDFSQQLCDRLEQLLLTYASCNVLCLDETNPISLSHFCIGQSQLGALRVKAFRYCKPTPYLARLDTGLYKRMRWNVERHRDEYGEGQIVCDTEYYFLCYEDIPNRHADAGRDHDGVSHSNVVRMWSIGQWQQVTPETDDIDHWVLCEVPQANYHKLLYFGSEEPSSCSATEHLQQLLSHQAAK</sequence>
<reference evidence="2" key="2">
    <citation type="submission" date="2025-08" db="UniProtKB">
        <authorList>
            <consortium name="Ensembl"/>
        </authorList>
    </citation>
    <scope>IDENTIFICATION</scope>
</reference>
<organism evidence="2 3">
    <name type="scientific">Gasterosteus aculeatus aculeatus</name>
    <name type="common">three-spined stickleback</name>
    <dbReference type="NCBI Taxonomy" id="481459"/>
    <lineage>
        <taxon>Eukaryota</taxon>
        <taxon>Metazoa</taxon>
        <taxon>Chordata</taxon>
        <taxon>Craniata</taxon>
        <taxon>Vertebrata</taxon>
        <taxon>Euteleostomi</taxon>
        <taxon>Actinopterygii</taxon>
        <taxon>Neopterygii</taxon>
        <taxon>Teleostei</taxon>
        <taxon>Neoteleostei</taxon>
        <taxon>Acanthomorphata</taxon>
        <taxon>Eupercaria</taxon>
        <taxon>Perciformes</taxon>
        <taxon>Cottioidei</taxon>
        <taxon>Gasterosteales</taxon>
        <taxon>Gasterosteidae</taxon>
        <taxon>Gasterosteus</taxon>
    </lineage>
</organism>
<reference evidence="2" key="3">
    <citation type="submission" date="2025-09" db="UniProtKB">
        <authorList>
            <consortium name="Ensembl"/>
        </authorList>
    </citation>
    <scope>IDENTIFICATION</scope>
</reference>
<reference evidence="2 3" key="1">
    <citation type="journal article" date="2021" name="G3 (Bethesda)">
        <title>Improved contiguity of the threespine stickleback genome using long-read sequencing.</title>
        <authorList>
            <person name="Nath S."/>
            <person name="Shaw D.E."/>
            <person name="White M.A."/>
        </authorList>
    </citation>
    <scope>NUCLEOTIDE SEQUENCE [LARGE SCALE GENOMIC DNA]</scope>
    <source>
        <strain evidence="2 3">Lake Benthic</strain>
    </source>
</reference>
<keyword evidence="3" id="KW-1185">Reference proteome</keyword>
<feature type="region of interest" description="Disordered" evidence="1">
    <location>
        <begin position="1"/>
        <end position="49"/>
    </location>
</feature>
<dbReference type="Proteomes" id="UP000007635">
    <property type="component" value="Chromosome IX"/>
</dbReference>
<proteinExistence type="predicted"/>
<protein>
    <submittedName>
        <fullName evidence="2">Si:ch211-214c7.5</fullName>
    </submittedName>
</protein>
<dbReference type="KEGG" id="gat:120825099"/>
<name>A0AAQ4RWZ9_GASAC</name>
<dbReference type="InterPro" id="IPR021748">
    <property type="entry name" value="DUF3314"/>
</dbReference>
<dbReference type="PANTHER" id="PTHR36292">
    <property type="entry name" value="UPF0575 PROTEIN C19ORF67"/>
    <property type="match status" value="1"/>
</dbReference>
<evidence type="ECO:0000313" key="3">
    <source>
        <dbReference type="Proteomes" id="UP000007635"/>
    </source>
</evidence>
<dbReference type="Pfam" id="PF11771">
    <property type="entry name" value="DUF3314"/>
    <property type="match status" value="1"/>
</dbReference>
<dbReference type="RefSeq" id="XP_040042425.1">
    <property type="nucleotide sequence ID" value="XM_040186491.1"/>
</dbReference>
<dbReference type="Ensembl" id="ENSGACT00000048417.1">
    <property type="protein sequence ID" value="ENSGACP00000068119.1"/>
    <property type="gene ID" value="ENSGACG00000035677.1"/>
</dbReference>
<dbReference type="GeneID" id="120825099"/>